<dbReference type="PATRIC" id="fig|178306.9.peg.101"/>
<gene>
    <name evidence="1" type="ordered locus">PAE0139</name>
</gene>
<reference evidence="1 2" key="1">
    <citation type="journal article" date="2002" name="Proc. Natl. Acad. Sci. U.S.A.">
        <title>Genome sequence of the hyperthermophilic crenarchaeon Pyrobaculum aerophilum.</title>
        <authorList>
            <person name="Fitz-Gibbon S.T."/>
            <person name="Ladner H."/>
            <person name="Kim U.J."/>
            <person name="Stetter K.O."/>
            <person name="Simon M.I."/>
            <person name="Miller J.H."/>
        </authorList>
    </citation>
    <scope>NUCLEOTIDE SEQUENCE [LARGE SCALE GENOMIC DNA]</scope>
    <source>
        <strain evidence="2">ATCC 51768 / DSM 7523 / JCM 9630 / CIP 104966 / NBRC 100827 / IM2</strain>
    </source>
</reference>
<dbReference type="AlphaFoldDB" id="Q8ZZQ1"/>
<evidence type="ECO:0000313" key="1">
    <source>
        <dbReference type="EMBL" id="AAL62588.1"/>
    </source>
</evidence>
<dbReference type="InParanoid" id="Q8ZZQ1"/>
<name>Q8ZZQ1_PYRAE</name>
<dbReference type="EMBL" id="AE009441">
    <property type="protein sequence ID" value="AAL62588.1"/>
    <property type="molecule type" value="Genomic_DNA"/>
</dbReference>
<proteinExistence type="predicted"/>
<evidence type="ECO:0000313" key="2">
    <source>
        <dbReference type="Proteomes" id="UP000002439"/>
    </source>
</evidence>
<dbReference type="EnsemblBacteria" id="AAL62588">
    <property type="protein sequence ID" value="AAL62588"/>
    <property type="gene ID" value="PAE0139"/>
</dbReference>
<dbReference type="KEGG" id="pai:PAE0139"/>
<protein>
    <submittedName>
        <fullName evidence="1">Uncharacterized protein</fullName>
    </submittedName>
</protein>
<dbReference type="Proteomes" id="UP000002439">
    <property type="component" value="Chromosome"/>
</dbReference>
<sequence>MAYSAMAPTVAFIAMAVARPASPPPFCKGRSGGVWIIPISASPTHGTEAGVRARRRAWEGS</sequence>
<accession>Q8ZZQ1</accession>
<organism evidence="1 2">
    <name type="scientific">Pyrobaculum aerophilum (strain ATCC 51768 / DSM 7523 / JCM 9630 / CIP 104966 / NBRC 100827 / IM2)</name>
    <dbReference type="NCBI Taxonomy" id="178306"/>
    <lineage>
        <taxon>Archaea</taxon>
        <taxon>Thermoproteota</taxon>
        <taxon>Thermoprotei</taxon>
        <taxon>Thermoproteales</taxon>
        <taxon>Thermoproteaceae</taxon>
        <taxon>Pyrobaculum</taxon>
    </lineage>
</organism>
<keyword evidence="2" id="KW-1185">Reference proteome</keyword>
<dbReference type="HOGENOM" id="CLU_2911671_0_0_2"/>